<comment type="caution">
    <text evidence="2">The sequence shown here is derived from an EMBL/GenBank/DDBJ whole genome shotgun (WGS) entry which is preliminary data.</text>
</comment>
<dbReference type="Proteomes" id="UP001152622">
    <property type="component" value="Chromosome 9"/>
</dbReference>
<accession>A0A9Q1IRR5</accession>
<keyword evidence="3" id="KW-1185">Reference proteome</keyword>
<reference evidence="2" key="1">
    <citation type="journal article" date="2023" name="Science">
        <title>Genome structures resolve the early diversification of teleost fishes.</title>
        <authorList>
            <person name="Parey E."/>
            <person name="Louis A."/>
            <person name="Montfort J."/>
            <person name="Bouchez O."/>
            <person name="Roques C."/>
            <person name="Iampietro C."/>
            <person name="Lluch J."/>
            <person name="Castinel A."/>
            <person name="Donnadieu C."/>
            <person name="Desvignes T."/>
            <person name="Floi Bucao C."/>
            <person name="Jouanno E."/>
            <person name="Wen M."/>
            <person name="Mejri S."/>
            <person name="Dirks R."/>
            <person name="Jansen H."/>
            <person name="Henkel C."/>
            <person name="Chen W.J."/>
            <person name="Zahm M."/>
            <person name="Cabau C."/>
            <person name="Klopp C."/>
            <person name="Thompson A.W."/>
            <person name="Robinson-Rechavi M."/>
            <person name="Braasch I."/>
            <person name="Lecointre G."/>
            <person name="Bobe J."/>
            <person name="Postlethwait J.H."/>
            <person name="Berthelot C."/>
            <person name="Roest Crollius H."/>
            <person name="Guiguen Y."/>
        </authorList>
    </citation>
    <scope>NUCLEOTIDE SEQUENCE</scope>
    <source>
        <strain evidence="2">WJC10195</strain>
    </source>
</reference>
<feature type="region of interest" description="Disordered" evidence="1">
    <location>
        <begin position="186"/>
        <end position="231"/>
    </location>
</feature>
<organism evidence="2 3">
    <name type="scientific">Synaphobranchus kaupii</name>
    <name type="common">Kaup's arrowtooth eel</name>
    <dbReference type="NCBI Taxonomy" id="118154"/>
    <lineage>
        <taxon>Eukaryota</taxon>
        <taxon>Metazoa</taxon>
        <taxon>Chordata</taxon>
        <taxon>Craniata</taxon>
        <taxon>Vertebrata</taxon>
        <taxon>Euteleostomi</taxon>
        <taxon>Actinopterygii</taxon>
        <taxon>Neopterygii</taxon>
        <taxon>Teleostei</taxon>
        <taxon>Anguilliformes</taxon>
        <taxon>Synaphobranchidae</taxon>
        <taxon>Synaphobranchus</taxon>
    </lineage>
</organism>
<name>A0A9Q1IRR5_SYNKA</name>
<feature type="region of interest" description="Disordered" evidence="1">
    <location>
        <begin position="72"/>
        <end position="91"/>
    </location>
</feature>
<sequence>MAVPGTEAKTFKRPSLPSVIMKSGKEPGAGVRGRVIPHPVSGVPVFTTARFSMNTARCCCDRRLRLPQQSQALHKRPHTSGHFPLPDWNPLRRGRVGRPGGWAPSLGKVSLPSPSSETGAEIPVHSTYSGCWTSADVGGFERVITAARPPERGGKRGKVPRGYGFVFLKSADNDAGRLGCQARAGDGKVFGRPGERTESRTSSGGERHVRYAGRRGERTGIHAGQMRREAV</sequence>
<feature type="region of interest" description="Disordered" evidence="1">
    <location>
        <begin position="101"/>
        <end position="122"/>
    </location>
</feature>
<evidence type="ECO:0000313" key="3">
    <source>
        <dbReference type="Proteomes" id="UP001152622"/>
    </source>
</evidence>
<proteinExistence type="predicted"/>
<dbReference type="AlphaFoldDB" id="A0A9Q1IRR5"/>
<feature type="compositionally biased region" description="Basic and acidic residues" evidence="1">
    <location>
        <begin position="193"/>
        <end position="231"/>
    </location>
</feature>
<evidence type="ECO:0000256" key="1">
    <source>
        <dbReference type="SAM" id="MobiDB-lite"/>
    </source>
</evidence>
<evidence type="ECO:0000313" key="2">
    <source>
        <dbReference type="EMBL" id="KAJ8350123.1"/>
    </source>
</evidence>
<gene>
    <name evidence="2" type="ORF">SKAU_G00252530</name>
</gene>
<protein>
    <submittedName>
        <fullName evidence="2">Uncharacterized protein</fullName>
    </submittedName>
</protein>
<dbReference type="EMBL" id="JAINUF010000009">
    <property type="protein sequence ID" value="KAJ8350123.1"/>
    <property type="molecule type" value="Genomic_DNA"/>
</dbReference>